<evidence type="ECO:0000313" key="2">
    <source>
        <dbReference type="Proteomes" id="UP000253324"/>
    </source>
</evidence>
<name>A0A368YMS4_9HYPH</name>
<dbReference type="Proteomes" id="UP000253324">
    <property type="component" value="Unassembled WGS sequence"/>
</dbReference>
<reference evidence="1 2" key="1">
    <citation type="submission" date="2018-07" db="EMBL/GenBank/DDBJ databases">
        <title>Genomic Encyclopedia of Type Strains, Phase III (KMG-III): the genomes of soil and plant-associated and newly described type strains.</title>
        <authorList>
            <person name="Whitman W."/>
        </authorList>
    </citation>
    <scope>NUCLEOTIDE SEQUENCE [LARGE SCALE GENOMIC DNA]</scope>
    <source>
        <strain evidence="1 2">31-25a</strain>
    </source>
</reference>
<gene>
    <name evidence="1" type="ORF">C7476_11255</name>
</gene>
<dbReference type="AlphaFoldDB" id="A0A368YMS4"/>
<protein>
    <recommendedName>
        <fullName evidence="3">DUF2239 family protein</fullName>
    </recommendedName>
</protein>
<proteinExistence type="predicted"/>
<evidence type="ECO:0000313" key="1">
    <source>
        <dbReference type="EMBL" id="RCW80899.1"/>
    </source>
</evidence>
<organism evidence="1 2">
    <name type="scientific">Phyllobacterium bourgognense</name>
    <dbReference type="NCBI Taxonomy" id="314236"/>
    <lineage>
        <taxon>Bacteria</taxon>
        <taxon>Pseudomonadati</taxon>
        <taxon>Pseudomonadota</taxon>
        <taxon>Alphaproteobacteria</taxon>
        <taxon>Hyphomicrobiales</taxon>
        <taxon>Phyllobacteriaceae</taxon>
        <taxon>Phyllobacterium</taxon>
    </lineage>
</organism>
<accession>A0A368YMS4</accession>
<sequence length="186" mass="20449">METTEQTCTAFQGMRKIASGTRVEVALALKRAGDTGEAILVFDDATGKQVEFDLRGSDAEVAARLDTSEPRKPGRPRLGVTAREVTLLPRQWDWLSSQPGGASVTLRKLVDAARNENGGRERKRQAQAAADSFMMAMAGNQPHYEEAARALYAGNVQRFTDLTEGWPEDVRDHVRGLSEPAFGWED</sequence>
<dbReference type="RefSeq" id="WP_114431455.1">
    <property type="nucleotide sequence ID" value="NZ_QPJM01000012.1"/>
</dbReference>
<keyword evidence="2" id="KW-1185">Reference proteome</keyword>
<dbReference type="OrthoDB" id="282960at2"/>
<dbReference type="Pfam" id="PF09998">
    <property type="entry name" value="DUF2239"/>
    <property type="match status" value="1"/>
</dbReference>
<dbReference type="EMBL" id="QPJM01000012">
    <property type="protein sequence ID" value="RCW80899.1"/>
    <property type="molecule type" value="Genomic_DNA"/>
</dbReference>
<evidence type="ECO:0008006" key="3">
    <source>
        <dbReference type="Google" id="ProtNLM"/>
    </source>
</evidence>
<comment type="caution">
    <text evidence="1">The sequence shown here is derived from an EMBL/GenBank/DDBJ whole genome shotgun (WGS) entry which is preliminary data.</text>
</comment>
<dbReference type="InterPro" id="IPR018715">
    <property type="entry name" value="DUF2239"/>
</dbReference>